<reference evidence="2 3" key="1">
    <citation type="submission" date="2021-01" db="EMBL/GenBank/DDBJ databases">
        <title>Actinoplanes sp. nov. LDG1-01 isolated from lichen.</title>
        <authorList>
            <person name="Saeng-In P."/>
            <person name="Phongsopitanun W."/>
            <person name="Kanchanasin P."/>
            <person name="Yuki M."/>
            <person name="Kudo T."/>
            <person name="Ohkuma M."/>
            <person name="Tanasupawat S."/>
        </authorList>
    </citation>
    <scope>NUCLEOTIDE SEQUENCE [LARGE SCALE GENOMIC DNA]</scope>
    <source>
        <strain evidence="2 3">LDG1-01</strain>
    </source>
</reference>
<dbReference type="EMBL" id="JAENHO010000024">
    <property type="protein sequence ID" value="MBL7261958.1"/>
    <property type="molecule type" value="Genomic_DNA"/>
</dbReference>
<keyword evidence="1" id="KW-0472">Membrane</keyword>
<gene>
    <name evidence="2" type="ORF">JKJ07_47580</name>
</gene>
<feature type="transmembrane region" description="Helical" evidence="1">
    <location>
        <begin position="114"/>
        <end position="132"/>
    </location>
</feature>
<protein>
    <submittedName>
        <fullName evidence="2">Uncharacterized protein</fullName>
    </submittedName>
</protein>
<evidence type="ECO:0000313" key="2">
    <source>
        <dbReference type="EMBL" id="MBL7261958.1"/>
    </source>
</evidence>
<evidence type="ECO:0000256" key="1">
    <source>
        <dbReference type="SAM" id="Phobius"/>
    </source>
</evidence>
<comment type="caution">
    <text evidence="2">The sequence shown here is derived from an EMBL/GenBank/DDBJ whole genome shotgun (WGS) entry which is preliminary data.</text>
</comment>
<proteinExistence type="predicted"/>
<name>A0ABS1W5G5_9ACTN</name>
<sequence>MRPISGLVCGAVTTVALGLVLSALAGYQVRDHGDLDPAIGLGAALLAAIGTAGIIAVIRTFGSWPRTHVLVPLLFLPAAIAPLVLGLERNRIEAGLVLGAAAFAIHLSLGRRHAVAAVAVTVVVAGLAVWGLQDRWRAQKFEAVGVPLYVPEIPGYRLSAVWAGHYSVTLKLTAPGGTWLDVQLLNGTNDFPCGPGRPERAVYPPEGSPKRLGICLPEGGTMLVSPGYQAPDVTPLLTHITVRAVDGATLAEHPDGVTSFEPD</sequence>
<keyword evidence="1" id="KW-1133">Transmembrane helix</keyword>
<dbReference type="Proteomes" id="UP000598996">
    <property type="component" value="Unassembled WGS sequence"/>
</dbReference>
<keyword evidence="3" id="KW-1185">Reference proteome</keyword>
<feature type="transmembrane region" description="Helical" evidence="1">
    <location>
        <begin position="38"/>
        <end position="57"/>
    </location>
</feature>
<organism evidence="2 3">
    <name type="scientific">Paractinoplanes lichenicola</name>
    <dbReference type="NCBI Taxonomy" id="2802976"/>
    <lineage>
        <taxon>Bacteria</taxon>
        <taxon>Bacillati</taxon>
        <taxon>Actinomycetota</taxon>
        <taxon>Actinomycetes</taxon>
        <taxon>Micromonosporales</taxon>
        <taxon>Micromonosporaceae</taxon>
        <taxon>Paractinoplanes</taxon>
    </lineage>
</organism>
<evidence type="ECO:0000313" key="3">
    <source>
        <dbReference type="Proteomes" id="UP000598996"/>
    </source>
</evidence>
<dbReference type="RefSeq" id="WP_203078511.1">
    <property type="nucleotide sequence ID" value="NZ_JAENHO010000024.1"/>
</dbReference>
<feature type="transmembrane region" description="Helical" evidence="1">
    <location>
        <begin position="69"/>
        <end position="86"/>
    </location>
</feature>
<keyword evidence="1" id="KW-0812">Transmembrane</keyword>
<accession>A0ABS1W5G5</accession>